<evidence type="ECO:0000256" key="5">
    <source>
        <dbReference type="ARBA" id="ARBA00022592"/>
    </source>
</evidence>
<keyword evidence="7" id="KW-0564">Palmitate</keyword>
<reference evidence="11 12" key="1">
    <citation type="submission" date="2019-11" db="EMBL/GenBank/DDBJ databases">
        <title>Genome sequences of 17 halophilic strains isolated from different environments.</title>
        <authorList>
            <person name="Furrow R.E."/>
        </authorList>
    </citation>
    <scope>NUCLEOTIDE SEQUENCE [LARGE SCALE GENOMIC DNA]</scope>
    <source>
        <strain evidence="11 12">SL-4</strain>
    </source>
</reference>
<dbReference type="GO" id="GO:0005886">
    <property type="term" value="C:plasma membrane"/>
    <property type="evidence" value="ECO:0007669"/>
    <property type="project" value="UniProtKB-SubCell"/>
</dbReference>
<name>A0A845FDI8_9BACI</name>
<keyword evidence="9" id="KW-0812">Transmembrane</keyword>
<keyword evidence="9" id="KW-1133">Transmembrane helix</keyword>
<dbReference type="GeneID" id="78007967"/>
<sequence length="385" mass="43598">MKRRKMVAWIFTILFGLLGWFVYGLARILSSGNEYMYVGFLCMAFFIAGNYFILNIHKRVKQKWTWAIMVLIFIVPSLLYGSYDWYIRSIEIANAEGDLSTYQPYKQGSELALLDEPAALQLEENLPELDGATALYPVYAAFAEAVYPERTYSYEDRSESPVTVSKTNGAFQRLSKFQVDIIFTAGPSDEQQEALKQMEKTAIGKEAFVFFVHNDNPVDSLTLKQLRGIYAGEITNWEDVGGRNQKIIAFQRPEGSGSQTGLENMMGKNPIMDPPKDQRVNGMGGVIEKASDYRNHRNSIGYSYRFFATKMVEGHHIKLLNINGIDPSVPHIKRGDYPLTGNFYAITNGTKNPHVEPFIEWILSSQGQQLIEDTGYVPVKETDLP</sequence>
<organism evidence="11 12">
    <name type="scientific">Halobacillus litoralis</name>
    <dbReference type="NCBI Taxonomy" id="45668"/>
    <lineage>
        <taxon>Bacteria</taxon>
        <taxon>Bacillati</taxon>
        <taxon>Bacillota</taxon>
        <taxon>Bacilli</taxon>
        <taxon>Bacillales</taxon>
        <taxon>Bacillaceae</taxon>
        <taxon>Halobacillus</taxon>
    </lineage>
</organism>
<dbReference type="RefSeq" id="WP_160914797.1">
    <property type="nucleotide sequence ID" value="NZ_WMFA01000004.1"/>
</dbReference>
<evidence type="ECO:0000256" key="6">
    <source>
        <dbReference type="ARBA" id="ARBA00022729"/>
    </source>
</evidence>
<dbReference type="Gene3D" id="3.40.190.10">
    <property type="entry name" value="Periplasmic binding protein-like II"/>
    <property type="match status" value="2"/>
</dbReference>
<feature type="transmembrane region" description="Helical" evidence="9">
    <location>
        <begin position="66"/>
        <end position="86"/>
    </location>
</feature>
<dbReference type="AlphaFoldDB" id="A0A845FDI8"/>
<dbReference type="PANTHER" id="PTHR30570:SF1">
    <property type="entry name" value="PHOSPHATE-BINDING PROTEIN PSTS"/>
    <property type="match status" value="1"/>
</dbReference>
<accession>A0A845FDI8</accession>
<dbReference type="OrthoDB" id="9790048at2"/>
<evidence type="ECO:0000256" key="8">
    <source>
        <dbReference type="ARBA" id="ARBA00023288"/>
    </source>
</evidence>
<comment type="subunit">
    <text evidence="4">The complex is composed of two ATP-binding proteins (PstB), two transmembrane proteins (PstC and PstA) and a solute-binding protein (PstS).</text>
</comment>
<evidence type="ECO:0000256" key="9">
    <source>
        <dbReference type="SAM" id="Phobius"/>
    </source>
</evidence>
<keyword evidence="8" id="KW-0449">Lipoprotein</keyword>
<feature type="transmembrane region" description="Helical" evidence="9">
    <location>
        <begin position="35"/>
        <end position="54"/>
    </location>
</feature>
<evidence type="ECO:0000256" key="2">
    <source>
        <dbReference type="ARBA" id="ARBA00004193"/>
    </source>
</evidence>
<proteinExistence type="inferred from homology"/>
<dbReference type="PANTHER" id="PTHR30570">
    <property type="entry name" value="PERIPLASMIC PHOSPHATE BINDING COMPONENT OF PHOSPHATE ABC TRANSPORTER"/>
    <property type="match status" value="1"/>
</dbReference>
<gene>
    <name evidence="11" type="ORF">GLW00_13235</name>
</gene>
<dbReference type="SUPFAM" id="SSF53850">
    <property type="entry name" value="Periplasmic binding protein-like II"/>
    <property type="match status" value="1"/>
</dbReference>
<feature type="domain" description="PBP" evidence="10">
    <location>
        <begin position="130"/>
        <end position="365"/>
    </location>
</feature>
<dbReference type="Proteomes" id="UP000450457">
    <property type="component" value="Unassembled WGS sequence"/>
</dbReference>
<evidence type="ECO:0000313" key="12">
    <source>
        <dbReference type="Proteomes" id="UP000450457"/>
    </source>
</evidence>
<comment type="subcellular location">
    <subcellularLocation>
        <location evidence="2">Cell membrane</location>
        <topology evidence="2">Lipid-anchor</topology>
    </subcellularLocation>
</comment>
<evidence type="ECO:0000313" key="11">
    <source>
        <dbReference type="EMBL" id="MYL71824.1"/>
    </source>
</evidence>
<feature type="transmembrane region" description="Helical" evidence="9">
    <location>
        <begin position="7"/>
        <end position="29"/>
    </location>
</feature>
<dbReference type="EMBL" id="WMFA01000004">
    <property type="protein sequence ID" value="MYL71824.1"/>
    <property type="molecule type" value="Genomic_DNA"/>
</dbReference>
<dbReference type="GO" id="GO:0006817">
    <property type="term" value="P:phosphate ion transport"/>
    <property type="evidence" value="ECO:0007669"/>
    <property type="project" value="UniProtKB-KW"/>
</dbReference>
<evidence type="ECO:0000256" key="3">
    <source>
        <dbReference type="ARBA" id="ARBA00008725"/>
    </source>
</evidence>
<evidence type="ECO:0000256" key="4">
    <source>
        <dbReference type="ARBA" id="ARBA00011529"/>
    </source>
</evidence>
<protein>
    <recommendedName>
        <fullName evidence="10">PBP domain-containing protein</fullName>
    </recommendedName>
</protein>
<keyword evidence="5" id="KW-0813">Transport</keyword>
<comment type="function">
    <text evidence="1">Part of the ABC transporter complex PstSACB involved in phosphate import.</text>
</comment>
<evidence type="ECO:0000256" key="1">
    <source>
        <dbReference type="ARBA" id="ARBA00002841"/>
    </source>
</evidence>
<dbReference type="Pfam" id="PF12849">
    <property type="entry name" value="PBP_like_2"/>
    <property type="match status" value="1"/>
</dbReference>
<evidence type="ECO:0000259" key="10">
    <source>
        <dbReference type="Pfam" id="PF12849"/>
    </source>
</evidence>
<comment type="similarity">
    <text evidence="3">Belongs to the PstS family.</text>
</comment>
<keyword evidence="9" id="KW-0472">Membrane</keyword>
<keyword evidence="6" id="KW-0732">Signal</keyword>
<evidence type="ECO:0000256" key="7">
    <source>
        <dbReference type="ARBA" id="ARBA00023139"/>
    </source>
</evidence>
<dbReference type="InterPro" id="IPR024370">
    <property type="entry name" value="PBP_domain"/>
</dbReference>
<keyword evidence="5" id="KW-0592">Phosphate transport</keyword>
<comment type="caution">
    <text evidence="11">The sequence shown here is derived from an EMBL/GenBank/DDBJ whole genome shotgun (WGS) entry which is preliminary data.</text>
</comment>
<dbReference type="InterPro" id="IPR050811">
    <property type="entry name" value="Phosphate_ABC_transporter"/>
</dbReference>